<feature type="chain" id="PRO_5034818817" description="GMC oxidoreductase" evidence="6">
    <location>
        <begin position="23"/>
        <end position="845"/>
    </location>
</feature>
<evidence type="ECO:0000256" key="5">
    <source>
        <dbReference type="ARBA" id="ARBA00023002"/>
    </source>
</evidence>
<dbReference type="InterPro" id="IPR007867">
    <property type="entry name" value="GMC_OxRtase_C"/>
</dbReference>
<evidence type="ECO:0000259" key="7">
    <source>
        <dbReference type="Pfam" id="PF00732"/>
    </source>
</evidence>
<dbReference type="SUPFAM" id="SSF51905">
    <property type="entry name" value="FAD/NAD(P)-binding domain"/>
    <property type="match status" value="1"/>
</dbReference>
<feature type="domain" description="Glucose-methanol-choline oxidoreductase C-terminal" evidence="8">
    <location>
        <begin position="516"/>
        <end position="649"/>
    </location>
</feature>
<feature type="signal peptide" evidence="6">
    <location>
        <begin position="1"/>
        <end position="22"/>
    </location>
</feature>
<dbReference type="EMBL" id="JAACJM010000042">
    <property type="protein sequence ID" value="KAF5361142.1"/>
    <property type="molecule type" value="Genomic_DNA"/>
</dbReference>
<accession>A0A8H5G9Y5</accession>
<comment type="caution">
    <text evidence="9">The sequence shown here is derived from an EMBL/GenBank/DDBJ whole genome shotgun (WGS) entry which is preliminary data.</text>
</comment>
<dbReference type="Gene3D" id="4.10.450.10">
    <property type="entry name" value="Glucose Oxidase, domain 2"/>
    <property type="match status" value="1"/>
</dbReference>
<protein>
    <recommendedName>
        <fullName evidence="11">GMC oxidoreductase</fullName>
    </recommendedName>
</protein>
<dbReference type="PANTHER" id="PTHR11552:SF218">
    <property type="entry name" value="GLUCOSE-METHANOL-CHOLINE OXIDOREDUCTASE N-TERMINAL DOMAIN-CONTAINING PROTEIN"/>
    <property type="match status" value="1"/>
</dbReference>
<dbReference type="InterPro" id="IPR000172">
    <property type="entry name" value="GMC_OxRdtase_N"/>
</dbReference>
<proteinExistence type="inferred from homology"/>
<dbReference type="Gene3D" id="3.30.560.10">
    <property type="entry name" value="Glucose Oxidase, domain 3"/>
    <property type="match status" value="1"/>
</dbReference>
<dbReference type="InterPro" id="IPR036188">
    <property type="entry name" value="FAD/NAD-bd_sf"/>
</dbReference>
<feature type="domain" description="Glucose-methanol-choline oxidoreductase N-terminal" evidence="7">
    <location>
        <begin position="56"/>
        <end position="380"/>
    </location>
</feature>
<keyword evidence="6" id="KW-0732">Signal</keyword>
<sequence length="845" mass="88685">MMWSSLVLTTLLTLSFNHHVSATSSNSRVRRNANKLKARAAVTNILNQDSSIKSSYDFVIVGGGLAGLAVASRLSEDSNTTVLVVEAGQSGDDVKTQINTPADTYYDSLTGTEYDYSYSTASQSNLNNRECKWPRGKVLGGSSAINGMYMVRPNQLEIDAWASIASSSSDSSSSSWAWNSFYSAMKKAETFDAPSDDVAKTAGIVYNEGSYGNSGPIHWGYPGYTFPVLADWSPTLSTLGVPLNSDPTSGNNTGSFIANSAIRKSDWTRSYSRSAYIDSVQQSRTNLDILAGATVTSIVWDSSADSDGNLKATGVQYAFSSGGAKKTVKANKEVILAGGTIGSAQVLMVSGVGPKDVLDGAGVSVKIELPGVGQRLQDHLSASTSYSTTITTAGKIHNQASSNSNFANTASTPEFMSYVNSATAYVPLSALVDASSASSLISEAQSSMEDHANTFKSGGYKGDGNGQVDDTVVEGYKQVYKTITDKMFGSGAGQVELLIALTQEGVIVLQAALQHPLSMGRMYITSASAFDAPVLDPAYLSHPTDLTILRSGFQLLSKLATTAPLSSSMGDATFGPASNSDNDWNTFIQANAGTEYHPTGSCAMMPRSLGGVVDETLKVYGTQNVRVVDASVYPFELASHLGAPTYGVAEIGAQLIRQQYNVGAVNHGNGTGNGTDNGSSASATAFFLTLTSSTSPISSFLSSLTVHVIIMRFFTVVSALAAAGFAAAQEAARFGSVQADPCNFNGGDKVTLTYNATTAIAAGNVPESVSIWIQGTFDDTGNPTPFFRLANSDSFPQGQTIFTADVTVPEQLKDFGVSHWGATAFIIFTKDGLTEFGGISNGCAQ</sequence>
<dbReference type="Pfam" id="PF05199">
    <property type="entry name" value="GMC_oxred_C"/>
    <property type="match status" value="1"/>
</dbReference>
<reference evidence="9 10" key="1">
    <citation type="journal article" date="2020" name="ISME J.">
        <title>Uncovering the hidden diversity of litter-decomposition mechanisms in mushroom-forming fungi.</title>
        <authorList>
            <person name="Floudas D."/>
            <person name="Bentzer J."/>
            <person name="Ahren D."/>
            <person name="Johansson T."/>
            <person name="Persson P."/>
            <person name="Tunlid A."/>
        </authorList>
    </citation>
    <scope>NUCLEOTIDE SEQUENCE [LARGE SCALE GENOMIC DNA]</scope>
    <source>
        <strain evidence="9 10">CBS 291.85</strain>
    </source>
</reference>
<comment type="similarity">
    <text evidence="2">Belongs to the GMC oxidoreductase family.</text>
</comment>
<evidence type="ECO:0000259" key="8">
    <source>
        <dbReference type="Pfam" id="PF05199"/>
    </source>
</evidence>
<evidence type="ECO:0000256" key="3">
    <source>
        <dbReference type="ARBA" id="ARBA00022630"/>
    </source>
</evidence>
<dbReference type="AlphaFoldDB" id="A0A8H5G9Y5"/>
<dbReference type="Pfam" id="PF00732">
    <property type="entry name" value="GMC_oxred_N"/>
    <property type="match status" value="1"/>
</dbReference>
<evidence type="ECO:0000313" key="10">
    <source>
        <dbReference type="Proteomes" id="UP000559256"/>
    </source>
</evidence>
<evidence type="ECO:0008006" key="11">
    <source>
        <dbReference type="Google" id="ProtNLM"/>
    </source>
</evidence>
<organism evidence="9 10">
    <name type="scientific">Tetrapyrgos nigripes</name>
    <dbReference type="NCBI Taxonomy" id="182062"/>
    <lineage>
        <taxon>Eukaryota</taxon>
        <taxon>Fungi</taxon>
        <taxon>Dikarya</taxon>
        <taxon>Basidiomycota</taxon>
        <taxon>Agaricomycotina</taxon>
        <taxon>Agaricomycetes</taxon>
        <taxon>Agaricomycetidae</taxon>
        <taxon>Agaricales</taxon>
        <taxon>Marasmiineae</taxon>
        <taxon>Marasmiaceae</taxon>
        <taxon>Tetrapyrgos</taxon>
    </lineage>
</organism>
<keyword evidence="4" id="KW-0274">FAD</keyword>
<dbReference type="SUPFAM" id="SSF54373">
    <property type="entry name" value="FAD-linked reductases, C-terminal domain"/>
    <property type="match status" value="1"/>
</dbReference>
<keyword evidence="3" id="KW-0285">Flavoprotein</keyword>
<dbReference type="GO" id="GO:0050660">
    <property type="term" value="F:flavin adenine dinucleotide binding"/>
    <property type="evidence" value="ECO:0007669"/>
    <property type="project" value="InterPro"/>
</dbReference>
<evidence type="ECO:0000256" key="1">
    <source>
        <dbReference type="ARBA" id="ARBA00001974"/>
    </source>
</evidence>
<dbReference type="GO" id="GO:0016614">
    <property type="term" value="F:oxidoreductase activity, acting on CH-OH group of donors"/>
    <property type="evidence" value="ECO:0007669"/>
    <property type="project" value="InterPro"/>
</dbReference>
<name>A0A8H5G9Y5_9AGAR</name>
<dbReference type="OrthoDB" id="269227at2759"/>
<keyword evidence="5" id="KW-0560">Oxidoreductase</keyword>
<evidence type="ECO:0000256" key="2">
    <source>
        <dbReference type="ARBA" id="ARBA00010790"/>
    </source>
</evidence>
<dbReference type="Proteomes" id="UP000559256">
    <property type="component" value="Unassembled WGS sequence"/>
</dbReference>
<dbReference type="InterPro" id="IPR012132">
    <property type="entry name" value="GMC_OxRdtase"/>
</dbReference>
<keyword evidence="10" id="KW-1185">Reference proteome</keyword>
<dbReference type="Gene3D" id="3.50.50.60">
    <property type="entry name" value="FAD/NAD(P)-binding domain"/>
    <property type="match status" value="1"/>
</dbReference>
<dbReference type="PANTHER" id="PTHR11552">
    <property type="entry name" value="GLUCOSE-METHANOL-CHOLINE GMC OXIDOREDUCTASE"/>
    <property type="match status" value="1"/>
</dbReference>
<gene>
    <name evidence="9" type="ORF">D9758_009037</name>
</gene>
<dbReference type="InterPro" id="IPR027424">
    <property type="entry name" value="Glucose_Oxidase_domain_2"/>
</dbReference>
<evidence type="ECO:0000256" key="6">
    <source>
        <dbReference type="SAM" id="SignalP"/>
    </source>
</evidence>
<evidence type="ECO:0000256" key="4">
    <source>
        <dbReference type="ARBA" id="ARBA00022827"/>
    </source>
</evidence>
<comment type="cofactor">
    <cofactor evidence="1">
        <name>FAD</name>
        <dbReference type="ChEBI" id="CHEBI:57692"/>
    </cofactor>
</comment>
<evidence type="ECO:0000313" key="9">
    <source>
        <dbReference type="EMBL" id="KAF5361142.1"/>
    </source>
</evidence>